<dbReference type="InterPro" id="IPR044524">
    <property type="entry name" value="Isoase_HisA-like"/>
</dbReference>
<organism evidence="12 13">
    <name type="scientific">Methylopila musalis</name>
    <dbReference type="NCBI Taxonomy" id="1134781"/>
    <lineage>
        <taxon>Bacteria</taxon>
        <taxon>Pseudomonadati</taxon>
        <taxon>Pseudomonadota</taxon>
        <taxon>Alphaproteobacteria</taxon>
        <taxon>Hyphomicrobiales</taxon>
        <taxon>Methylopilaceae</taxon>
        <taxon>Methylopila</taxon>
    </lineage>
</organism>
<evidence type="ECO:0000256" key="8">
    <source>
        <dbReference type="ARBA" id="ARBA00023235"/>
    </source>
</evidence>
<dbReference type="PANTHER" id="PTHR43090:SF2">
    <property type="entry name" value="1-(5-PHOSPHORIBOSYL)-5-[(5-PHOSPHORIBOSYLAMINO)METHYLIDENEAMINO] IMIDAZOLE-4-CARBOXAMIDE ISOMERASE"/>
    <property type="match status" value="1"/>
</dbReference>
<dbReference type="CDD" id="cd04732">
    <property type="entry name" value="HisA"/>
    <property type="match status" value="1"/>
</dbReference>
<dbReference type="RefSeq" id="WP_378775265.1">
    <property type="nucleotide sequence ID" value="NZ_JBHTMX010000056.1"/>
</dbReference>
<proteinExistence type="inferred from homology"/>
<dbReference type="Pfam" id="PF00977">
    <property type="entry name" value="His_biosynth"/>
    <property type="match status" value="1"/>
</dbReference>
<keyword evidence="8 9" id="KW-0413">Isomerase</keyword>
<dbReference type="InterPro" id="IPR006062">
    <property type="entry name" value="His_biosynth"/>
</dbReference>
<keyword evidence="6 9" id="KW-0028">Amino-acid biosynthesis</keyword>
<evidence type="ECO:0000256" key="5">
    <source>
        <dbReference type="ARBA" id="ARBA00022490"/>
    </source>
</evidence>
<comment type="caution">
    <text evidence="12">The sequence shown here is derived from an EMBL/GenBank/DDBJ whole genome shotgun (WGS) entry which is preliminary data.</text>
</comment>
<comment type="subcellular location">
    <subcellularLocation>
        <location evidence="2 9 11">Cytoplasm</location>
    </subcellularLocation>
</comment>
<dbReference type="EC" id="5.3.1.16" evidence="9 11"/>
<feature type="active site" description="Proton donor" evidence="9">
    <location>
        <position position="129"/>
    </location>
</feature>
<dbReference type="InterPro" id="IPR013785">
    <property type="entry name" value="Aldolase_TIM"/>
</dbReference>
<keyword evidence="7 9" id="KW-0368">Histidine biosynthesis</keyword>
<evidence type="ECO:0000256" key="4">
    <source>
        <dbReference type="ARBA" id="ARBA00009667"/>
    </source>
</evidence>
<dbReference type="Gene3D" id="3.20.20.70">
    <property type="entry name" value="Aldolase class I"/>
    <property type="match status" value="1"/>
</dbReference>
<comment type="catalytic activity">
    <reaction evidence="1 9 11">
        <text>1-(5-phospho-beta-D-ribosyl)-5-[(5-phospho-beta-D-ribosylamino)methylideneamino]imidazole-4-carboxamide = 5-[(5-phospho-1-deoxy-D-ribulos-1-ylimino)methylamino]-1-(5-phospho-beta-D-ribosyl)imidazole-4-carboxamide</text>
        <dbReference type="Rhea" id="RHEA:15469"/>
        <dbReference type="ChEBI" id="CHEBI:58435"/>
        <dbReference type="ChEBI" id="CHEBI:58525"/>
        <dbReference type="EC" id="5.3.1.16"/>
    </reaction>
</comment>
<evidence type="ECO:0000313" key="13">
    <source>
        <dbReference type="Proteomes" id="UP001597171"/>
    </source>
</evidence>
<protein>
    <recommendedName>
        <fullName evidence="9 11">1-(5-phosphoribosyl)-5-[(5-phosphoribosylamino)methylideneamino] imidazole-4-carboxamide isomerase</fullName>
        <ecNumber evidence="9 11">5.3.1.16</ecNumber>
    </recommendedName>
    <alternativeName>
        <fullName evidence="9">Phosphoribosylformimino-5-aminoimidazole carboxamide ribotide isomerase</fullName>
    </alternativeName>
</protein>
<dbReference type="NCBIfam" id="TIGR00007">
    <property type="entry name" value="1-(5-phosphoribosyl)-5-[(5-phosphoribosylamino)methylideneamino]imidazole-4-carboxamide isomerase"/>
    <property type="match status" value="1"/>
</dbReference>
<dbReference type="PANTHER" id="PTHR43090">
    <property type="entry name" value="1-(5-PHOSPHORIBOSYL)-5-[(5-PHOSPHORIBOSYLAMINO)METHYLIDENEAMINO] IMIDAZOLE-4-CARBOXAMIDE ISOMERASE"/>
    <property type="match status" value="1"/>
</dbReference>
<evidence type="ECO:0000256" key="6">
    <source>
        <dbReference type="ARBA" id="ARBA00022605"/>
    </source>
</evidence>
<evidence type="ECO:0000256" key="9">
    <source>
        <dbReference type="HAMAP-Rule" id="MF_01014"/>
    </source>
</evidence>
<evidence type="ECO:0000313" key="12">
    <source>
        <dbReference type="EMBL" id="MFD1332032.1"/>
    </source>
</evidence>
<dbReference type="Proteomes" id="UP001597171">
    <property type="component" value="Unassembled WGS sequence"/>
</dbReference>
<comment type="pathway">
    <text evidence="3 9 11">Amino-acid biosynthesis; L-histidine biosynthesis; L-histidine from 5-phospho-alpha-D-ribose 1-diphosphate: step 4/9.</text>
</comment>
<dbReference type="InterPro" id="IPR011060">
    <property type="entry name" value="RibuloseP-bd_barrel"/>
</dbReference>
<dbReference type="SUPFAM" id="SSF51366">
    <property type="entry name" value="Ribulose-phoshate binding barrel"/>
    <property type="match status" value="1"/>
</dbReference>
<dbReference type="EMBL" id="JBHTMX010000056">
    <property type="protein sequence ID" value="MFD1332032.1"/>
    <property type="molecule type" value="Genomic_DNA"/>
</dbReference>
<evidence type="ECO:0000256" key="1">
    <source>
        <dbReference type="ARBA" id="ARBA00000901"/>
    </source>
</evidence>
<accession>A0ABW3Z747</accession>
<reference evidence="13" key="1">
    <citation type="journal article" date="2019" name="Int. J. Syst. Evol. Microbiol.">
        <title>The Global Catalogue of Microorganisms (GCM) 10K type strain sequencing project: providing services to taxonomists for standard genome sequencing and annotation.</title>
        <authorList>
            <consortium name="The Broad Institute Genomics Platform"/>
            <consortium name="The Broad Institute Genome Sequencing Center for Infectious Disease"/>
            <person name="Wu L."/>
            <person name="Ma J."/>
        </authorList>
    </citation>
    <scope>NUCLEOTIDE SEQUENCE [LARGE SCALE GENOMIC DNA]</scope>
    <source>
        <strain evidence="13">CCUG 61696</strain>
    </source>
</reference>
<evidence type="ECO:0000256" key="11">
    <source>
        <dbReference type="RuleBase" id="RU003658"/>
    </source>
</evidence>
<feature type="active site" description="Proton acceptor" evidence="9">
    <location>
        <position position="8"/>
    </location>
</feature>
<sequence length="246" mass="25353">MILYPAIDLKGGSVVRLKEGDMDRATVYGDDPGAQARAFAKAGFEWIHVVDLDGAFAGASVNAEAVDGILDQADAPVQLGGGIRDMAGVESWLGRGVARVILGTAAVRDPDFVKAAAKAHPGQVAVGVDARGGRVAVEGWAEVSDMTVLDLARRFEDAGVAALIYTDISRDGLLKGLNLESTRELAAQVSIPVIASGGLAGLEDVRALLLPENAAIAGAITGRALYDGRLDAREALALVRASRAAA</sequence>
<name>A0ABW3Z747_9HYPH</name>
<evidence type="ECO:0000256" key="10">
    <source>
        <dbReference type="RuleBase" id="RU003657"/>
    </source>
</evidence>
<dbReference type="GO" id="GO:0003949">
    <property type="term" value="F:1-(5-phosphoribosyl)-5-[(5-phosphoribosylamino)methylideneamino]imidazole-4-carboxamide isomerase activity"/>
    <property type="evidence" value="ECO:0007669"/>
    <property type="project" value="UniProtKB-EC"/>
</dbReference>
<keyword evidence="13" id="KW-1185">Reference proteome</keyword>
<evidence type="ECO:0000256" key="7">
    <source>
        <dbReference type="ARBA" id="ARBA00023102"/>
    </source>
</evidence>
<evidence type="ECO:0000256" key="3">
    <source>
        <dbReference type="ARBA" id="ARBA00005133"/>
    </source>
</evidence>
<gene>
    <name evidence="9 12" type="primary">hisA</name>
    <name evidence="12" type="ORF">ACFQ4O_08480</name>
</gene>
<evidence type="ECO:0000256" key="2">
    <source>
        <dbReference type="ARBA" id="ARBA00004496"/>
    </source>
</evidence>
<dbReference type="HAMAP" id="MF_01014">
    <property type="entry name" value="HisA"/>
    <property type="match status" value="1"/>
</dbReference>
<dbReference type="InterPro" id="IPR023016">
    <property type="entry name" value="HisA/PriA"/>
</dbReference>
<keyword evidence="5 9" id="KW-0963">Cytoplasm</keyword>
<dbReference type="InterPro" id="IPR006063">
    <property type="entry name" value="HisA_bact_arch"/>
</dbReference>
<comment type="similarity">
    <text evidence="4 9 10">Belongs to the HisA/HisF family.</text>
</comment>